<organism evidence="7 8">
    <name type="scientific">Parashewanella curva</name>
    <dbReference type="NCBI Taxonomy" id="2338552"/>
    <lineage>
        <taxon>Bacteria</taxon>
        <taxon>Pseudomonadati</taxon>
        <taxon>Pseudomonadota</taxon>
        <taxon>Gammaproteobacteria</taxon>
        <taxon>Alteromonadales</taxon>
        <taxon>Shewanellaceae</taxon>
        <taxon>Parashewanella</taxon>
    </lineage>
</organism>
<dbReference type="PROSITE" id="PS51192">
    <property type="entry name" value="HELICASE_ATP_BIND_1"/>
    <property type="match status" value="1"/>
</dbReference>
<dbReference type="Proteomes" id="UP000281474">
    <property type="component" value="Unassembled WGS sequence"/>
</dbReference>
<dbReference type="EMBL" id="QZEI01000003">
    <property type="protein sequence ID" value="RLV61396.1"/>
    <property type="molecule type" value="Genomic_DNA"/>
</dbReference>
<accession>A0A3L8Q184</accession>
<keyword evidence="2 7" id="KW-0547">Nucleotide-binding</keyword>
<keyword evidence="2 7" id="KW-0347">Helicase</keyword>
<protein>
    <submittedName>
        <fullName evidence="7">Helicase</fullName>
    </submittedName>
</protein>
<evidence type="ECO:0000256" key="2">
    <source>
        <dbReference type="ARBA" id="ARBA00022806"/>
    </source>
</evidence>
<dbReference type="InterPro" id="IPR001650">
    <property type="entry name" value="Helicase_C-like"/>
</dbReference>
<keyword evidence="1" id="KW-0378">Hydrolase</keyword>
<evidence type="ECO:0000256" key="1">
    <source>
        <dbReference type="ARBA" id="ARBA00022801"/>
    </source>
</evidence>
<dbReference type="SUPFAM" id="SSF52540">
    <property type="entry name" value="P-loop containing nucleoside triphosphate hydrolases"/>
    <property type="match status" value="2"/>
</dbReference>
<reference evidence="7 8" key="1">
    <citation type="submission" date="2018-09" db="EMBL/GenBank/DDBJ databases">
        <title>Phylogeny of the Shewanellaceae, and recommendation for two new genera, Pseudoshewanella and Parashewanella.</title>
        <authorList>
            <person name="Wang G."/>
        </authorList>
    </citation>
    <scope>NUCLEOTIDE SEQUENCE [LARGE SCALE GENOMIC DNA]</scope>
    <source>
        <strain evidence="7 8">C51</strain>
    </source>
</reference>
<evidence type="ECO:0000259" key="5">
    <source>
        <dbReference type="PROSITE" id="PS51192"/>
    </source>
</evidence>
<dbReference type="GO" id="GO:0016787">
    <property type="term" value="F:hydrolase activity"/>
    <property type="evidence" value="ECO:0007669"/>
    <property type="project" value="UniProtKB-KW"/>
</dbReference>
<feature type="domain" description="SWIM-type" evidence="4">
    <location>
        <begin position="61"/>
        <end position="99"/>
    </location>
</feature>
<name>A0A3L8Q184_9GAMM</name>
<dbReference type="AlphaFoldDB" id="A0A3L8Q184"/>
<dbReference type="Gene3D" id="3.40.50.10810">
    <property type="entry name" value="Tandem AAA-ATPase domain"/>
    <property type="match status" value="1"/>
</dbReference>
<feature type="domain" description="Helicase ATP-binding" evidence="5">
    <location>
        <begin position="628"/>
        <end position="788"/>
    </location>
</feature>
<dbReference type="InterPro" id="IPR027417">
    <property type="entry name" value="P-loop_NTPase"/>
</dbReference>
<dbReference type="RefSeq" id="WP_121837217.1">
    <property type="nucleotide sequence ID" value="NZ_ML014754.1"/>
</dbReference>
<feature type="domain" description="Helicase C-terminal" evidence="6">
    <location>
        <begin position="913"/>
        <end position="1063"/>
    </location>
</feature>
<dbReference type="InterPro" id="IPR000330">
    <property type="entry name" value="SNF2_N"/>
</dbReference>
<dbReference type="InterPro" id="IPR007527">
    <property type="entry name" value="Znf_SWIM"/>
</dbReference>
<dbReference type="InterPro" id="IPR038718">
    <property type="entry name" value="SNF2-like_sf"/>
</dbReference>
<dbReference type="SMART" id="SM00490">
    <property type="entry name" value="HELICc"/>
    <property type="match status" value="1"/>
</dbReference>
<dbReference type="SMART" id="SM00487">
    <property type="entry name" value="DEXDc"/>
    <property type="match status" value="1"/>
</dbReference>
<dbReference type="CDD" id="cd18012">
    <property type="entry name" value="DEXQc_arch_SWI2_SNF2"/>
    <property type="match status" value="1"/>
</dbReference>
<comment type="caution">
    <text evidence="7">The sequence shown here is derived from an EMBL/GenBank/DDBJ whole genome shotgun (WGS) entry which is preliminary data.</text>
</comment>
<dbReference type="Gene3D" id="3.40.50.300">
    <property type="entry name" value="P-loop containing nucleotide triphosphate hydrolases"/>
    <property type="match status" value="1"/>
</dbReference>
<dbReference type="CDD" id="cd18793">
    <property type="entry name" value="SF2_C_SNF"/>
    <property type="match status" value="1"/>
</dbReference>
<keyword evidence="3" id="KW-0862">Zinc</keyword>
<gene>
    <name evidence="7" type="ORF">D5018_01520</name>
</gene>
<dbReference type="OrthoDB" id="9760715at2"/>
<dbReference type="InterPro" id="IPR014001">
    <property type="entry name" value="Helicase_ATP-bd"/>
</dbReference>
<evidence type="ECO:0000259" key="4">
    <source>
        <dbReference type="PROSITE" id="PS50966"/>
    </source>
</evidence>
<keyword evidence="2 7" id="KW-0067">ATP-binding</keyword>
<sequence length="1078" mass="122547">MSNRAIYLNQISNSEIKPLFNQLTFIRGLQYFKEGRVIDIEISDDLLTANARVKGSMGQTYKLVFGLFEKHAKKFLFSDCSCPVGQSCKHVAASLLHIVHNGTEALTPIQGWFDQLEEQDSSIEEIGKPNNKEELLYILRPRNGEWLVEFRKGKLNKFGQFGKGRFKQVDEPRFVSTWEFSQDEIRLFQLLAHEEEYDYEYKIKGEAGAFALKKMVETGRCFLGDDRWPFKLDSKQELEYHWIDHGKKGQQLELLLEGKKQWHVLPTKPAYYLDEKTLQIGIIDTNVSAEKLQLFKQAPVMSEAELEKFSTYFFKHFPANALPKTLLLDFQDIVEPLVTKLTLTMWQDEISQSLQPIVKAEFTYGDYSIAAAGIRDEFSVIKHSGTTIKINRDNESEVNAISLLFELGLSDISPEITAWQVNGSGIADTQQAMSLWTQGSLPDAIVEWVEFVNTGINECQKAGFVIEFADDFDLNIVEPEVIVDIDDEEESGWFSMSLTADINGQQIELLPLIAAWLGQNHEPSDEEELLLPSPHGGFIKIKVSSIRPIINIIEELFSGRGDKLKIPDNRAMLLNELSAHEISLINGQRVKALAEKLANFKGIEAVSIPESMNATLREYQHEGLNWLCFLKEYGFGGILADDMGLGKTLQTLAFIAKQQELGLNQKGSLIICPTSLVGNWHKELQKFTPKLNVAVSHGVKRKPILNRLSEYDVVITTYPLINRDIEHFENETFDHIVLDEAQQIKNVKAKSTQQIKELKASFKLCLSGTPLENHLGELKSLMDFSLVGLLGNHLQFKKYFRQPIEKEGNVARAQELVQRVSPFLLRRTKDQVMADLPAKTVIEQDIILEKDQRNLYESIRVAMEQRIRELFAQKGVANSHIEFLDALLKLRQACCDARLVKLKQAQNVKNNGKLDWLKKNVPEMVKEGRKILIFSQFTTMLTLIEEELYCLGIKYSKLTGQTRKRQVQIDNFQEGENTVFLISLKAGGTGLNLTAADTVIHYDPWWNPAVEKQATDRSHRIGQDKAVFVYKLIAEGTIEEKIQELQKHKQDIADSVLSGKKQSAWSGNADELLSLFSR</sequence>
<dbReference type="PROSITE" id="PS51194">
    <property type="entry name" value="HELICASE_CTER"/>
    <property type="match status" value="1"/>
</dbReference>
<dbReference type="GO" id="GO:0008270">
    <property type="term" value="F:zinc ion binding"/>
    <property type="evidence" value="ECO:0007669"/>
    <property type="project" value="UniProtKB-KW"/>
</dbReference>
<evidence type="ECO:0000313" key="7">
    <source>
        <dbReference type="EMBL" id="RLV61396.1"/>
    </source>
</evidence>
<evidence type="ECO:0000259" key="6">
    <source>
        <dbReference type="PROSITE" id="PS51194"/>
    </source>
</evidence>
<dbReference type="Pfam" id="PF00271">
    <property type="entry name" value="Helicase_C"/>
    <property type="match status" value="1"/>
</dbReference>
<dbReference type="InterPro" id="IPR049730">
    <property type="entry name" value="SNF2/RAD54-like_C"/>
</dbReference>
<dbReference type="PROSITE" id="PS50966">
    <property type="entry name" value="ZF_SWIM"/>
    <property type="match status" value="1"/>
</dbReference>
<dbReference type="Pfam" id="PF00176">
    <property type="entry name" value="SNF2-rel_dom"/>
    <property type="match status" value="1"/>
</dbReference>
<evidence type="ECO:0000313" key="8">
    <source>
        <dbReference type="Proteomes" id="UP000281474"/>
    </source>
</evidence>
<keyword evidence="3" id="KW-0479">Metal-binding</keyword>
<dbReference type="PANTHER" id="PTHR10799">
    <property type="entry name" value="SNF2/RAD54 HELICASE FAMILY"/>
    <property type="match status" value="1"/>
</dbReference>
<dbReference type="GO" id="GO:0005524">
    <property type="term" value="F:ATP binding"/>
    <property type="evidence" value="ECO:0007669"/>
    <property type="project" value="InterPro"/>
</dbReference>
<evidence type="ECO:0000256" key="3">
    <source>
        <dbReference type="PROSITE-ProRule" id="PRU00325"/>
    </source>
</evidence>
<keyword evidence="3" id="KW-0863">Zinc-finger</keyword>
<keyword evidence="8" id="KW-1185">Reference proteome</keyword>
<proteinExistence type="predicted"/>
<dbReference type="GO" id="GO:0004386">
    <property type="term" value="F:helicase activity"/>
    <property type="evidence" value="ECO:0007669"/>
    <property type="project" value="UniProtKB-KW"/>
</dbReference>